<comment type="caution">
    <text evidence="2">The sequence shown here is derived from an EMBL/GenBank/DDBJ whole genome shotgun (WGS) entry which is preliminary data.</text>
</comment>
<proteinExistence type="predicted"/>
<evidence type="ECO:0000256" key="1">
    <source>
        <dbReference type="PROSITE-ProRule" id="PRU00497"/>
    </source>
</evidence>
<keyword evidence="3" id="KW-1185">Reference proteome</keyword>
<protein>
    <submittedName>
        <fullName evidence="2">Uncharacterized protein</fullName>
    </submittedName>
</protein>
<name>A0AAE1ELB7_PETCI</name>
<dbReference type="GO" id="GO:0042302">
    <property type="term" value="F:structural constituent of cuticle"/>
    <property type="evidence" value="ECO:0007669"/>
    <property type="project" value="UniProtKB-UniRule"/>
</dbReference>
<organism evidence="2 3">
    <name type="scientific">Petrolisthes cinctipes</name>
    <name type="common">Flat porcelain crab</name>
    <dbReference type="NCBI Taxonomy" id="88211"/>
    <lineage>
        <taxon>Eukaryota</taxon>
        <taxon>Metazoa</taxon>
        <taxon>Ecdysozoa</taxon>
        <taxon>Arthropoda</taxon>
        <taxon>Crustacea</taxon>
        <taxon>Multicrustacea</taxon>
        <taxon>Malacostraca</taxon>
        <taxon>Eumalacostraca</taxon>
        <taxon>Eucarida</taxon>
        <taxon>Decapoda</taxon>
        <taxon>Pleocyemata</taxon>
        <taxon>Anomura</taxon>
        <taxon>Galatheoidea</taxon>
        <taxon>Porcellanidae</taxon>
        <taxon>Petrolisthes</taxon>
    </lineage>
</organism>
<dbReference type="AlphaFoldDB" id="A0AAE1ELB7"/>
<gene>
    <name evidence="2" type="ORF">Pcinc_039944</name>
</gene>
<keyword evidence="1" id="KW-0193">Cuticle</keyword>
<dbReference type="Pfam" id="PF00379">
    <property type="entry name" value="Chitin_bind_4"/>
    <property type="match status" value="1"/>
</dbReference>
<dbReference type="Proteomes" id="UP001286313">
    <property type="component" value="Unassembled WGS sequence"/>
</dbReference>
<evidence type="ECO:0000313" key="2">
    <source>
        <dbReference type="EMBL" id="KAK3853526.1"/>
    </source>
</evidence>
<evidence type="ECO:0000313" key="3">
    <source>
        <dbReference type="Proteomes" id="UP001286313"/>
    </source>
</evidence>
<accession>A0AAE1ELB7</accession>
<reference evidence="2" key="1">
    <citation type="submission" date="2023-10" db="EMBL/GenBank/DDBJ databases">
        <title>Genome assemblies of two species of porcelain crab, Petrolisthes cinctipes and Petrolisthes manimaculis (Anomura: Porcellanidae).</title>
        <authorList>
            <person name="Angst P."/>
        </authorList>
    </citation>
    <scope>NUCLEOTIDE SEQUENCE</scope>
    <source>
        <strain evidence="2">PB745_01</strain>
        <tissue evidence="2">Gill</tissue>
    </source>
</reference>
<dbReference type="EMBL" id="JAWQEG010006928">
    <property type="protein sequence ID" value="KAK3853526.1"/>
    <property type="molecule type" value="Genomic_DNA"/>
</dbReference>
<dbReference type="PROSITE" id="PS51155">
    <property type="entry name" value="CHIT_BIND_RR_2"/>
    <property type="match status" value="1"/>
</dbReference>
<dbReference type="InterPro" id="IPR000618">
    <property type="entry name" value="Insect_cuticle"/>
</dbReference>
<sequence>MWSQIHLAWPPWGYRFGYNIVNGISSVYSSRVEQRQPPPPPGNEGDEGEIIVRGSYSYLRPDGVYMTVRYTVDDWGYKAMVEESKVRPGHFLQVGSDRAYHQPELYLSQNCDSARTVTQA</sequence>